<dbReference type="PANTHER" id="PTHR20836">
    <property type="entry name" value="DIHYDRODIPICOLINATE REDUCTASE"/>
    <property type="match status" value="1"/>
</dbReference>
<feature type="binding site" evidence="9">
    <location>
        <position position="142"/>
    </location>
    <ligand>
        <name>(S)-2,3,4,5-tetrahydrodipicolinate</name>
        <dbReference type="ChEBI" id="CHEBI:16845"/>
    </ligand>
</feature>
<evidence type="ECO:0000256" key="2">
    <source>
        <dbReference type="ARBA" id="ARBA00022490"/>
    </source>
</evidence>
<dbReference type="InterPro" id="IPR022664">
    <property type="entry name" value="DapB_N_CS"/>
</dbReference>
<comment type="subunit">
    <text evidence="9">Homotetramer.</text>
</comment>
<dbReference type="PROSITE" id="PS01298">
    <property type="entry name" value="DAPB"/>
    <property type="match status" value="1"/>
</dbReference>
<comment type="caution">
    <text evidence="9">Lacks conserved residue(s) required for the propagation of feature annotation.</text>
</comment>
<dbReference type="SUPFAM" id="SSF51735">
    <property type="entry name" value="NAD(P)-binding Rossmann-fold domains"/>
    <property type="match status" value="1"/>
</dbReference>
<keyword evidence="8 9" id="KW-0457">Lysine biosynthesis</keyword>
<feature type="binding site" evidence="9">
    <location>
        <begin position="151"/>
        <end position="152"/>
    </location>
    <ligand>
        <name>(S)-2,3,4,5-tetrahydrodipicolinate</name>
        <dbReference type="ChEBI" id="CHEBI:16845"/>
    </ligand>
</feature>
<dbReference type="EC" id="1.17.1.8" evidence="9 10"/>
<keyword evidence="14" id="KW-1185">Reference proteome</keyword>
<feature type="binding site" evidence="9">
    <location>
        <begin position="108"/>
        <end position="111"/>
    </location>
    <ligand>
        <name>NAD(+)</name>
        <dbReference type="ChEBI" id="CHEBI:57540"/>
    </ligand>
</feature>
<keyword evidence="5 9" id="KW-0220">Diaminopimelate biosynthesis</keyword>
<dbReference type="Pfam" id="PF01113">
    <property type="entry name" value="DapB_N"/>
    <property type="match status" value="1"/>
</dbReference>
<evidence type="ECO:0000259" key="11">
    <source>
        <dbReference type="Pfam" id="PF01113"/>
    </source>
</evidence>
<name>A0ABN1JWJ8_9CLOT</name>
<evidence type="ECO:0000256" key="1">
    <source>
        <dbReference type="ARBA" id="ARBA00006642"/>
    </source>
</evidence>
<dbReference type="CDD" id="cd02274">
    <property type="entry name" value="DHDPR_N"/>
    <property type="match status" value="1"/>
</dbReference>
<dbReference type="InterPro" id="IPR036291">
    <property type="entry name" value="NAD(P)-bd_dom_sf"/>
</dbReference>
<dbReference type="PANTHER" id="PTHR20836:SF7">
    <property type="entry name" value="4-HYDROXY-TETRAHYDRODIPICOLINATE REDUCTASE"/>
    <property type="match status" value="1"/>
</dbReference>
<evidence type="ECO:0000256" key="3">
    <source>
        <dbReference type="ARBA" id="ARBA00022605"/>
    </source>
</evidence>
<protein>
    <recommendedName>
        <fullName evidence="9 10">4-hydroxy-tetrahydrodipicolinate reductase</fullName>
        <shortName evidence="9">HTPA reductase</shortName>
        <ecNumber evidence="9 10">1.17.1.8</ecNumber>
    </recommendedName>
</protein>
<evidence type="ECO:0000256" key="7">
    <source>
        <dbReference type="ARBA" id="ARBA00023027"/>
    </source>
</evidence>
<feature type="binding site" evidence="9">
    <location>
        <position position="36"/>
    </location>
    <ligand>
        <name>NADP(+)</name>
        <dbReference type="ChEBI" id="CHEBI:58349"/>
    </ligand>
</feature>
<feature type="active site" description="Proton donor" evidence="9">
    <location>
        <position position="145"/>
    </location>
</feature>
<evidence type="ECO:0000256" key="8">
    <source>
        <dbReference type="ARBA" id="ARBA00023154"/>
    </source>
</evidence>
<evidence type="ECO:0000256" key="10">
    <source>
        <dbReference type="NCBIfam" id="TIGR00036"/>
    </source>
</evidence>
<dbReference type="InterPro" id="IPR022663">
    <property type="entry name" value="DapB_C"/>
</dbReference>
<dbReference type="SUPFAM" id="SSF55347">
    <property type="entry name" value="Glyceraldehyde-3-phosphate dehydrogenase-like, C-terminal domain"/>
    <property type="match status" value="1"/>
</dbReference>
<keyword evidence="4 9" id="KW-0521">NADP</keyword>
<dbReference type="EMBL" id="BAAACG010000019">
    <property type="protein sequence ID" value="GAA0748100.1"/>
    <property type="molecule type" value="Genomic_DNA"/>
</dbReference>
<dbReference type="Pfam" id="PF05173">
    <property type="entry name" value="DapB_C"/>
    <property type="match status" value="1"/>
</dbReference>
<sequence>MTKIILSGCNGKMGKVISNLALNHSELEIVAGIDKKSEESQYPVFDNISNCSVDADVILDFSRPTSLDSLITYGISKNIPIVLCTTGYSEEQIKLIEDTSKKIPMFRSANMSIGVNIVNNILKEISGFMYKNFDIEVIEKHHNQKVDAPSGTALLLADTIKDNIKEETKYTFGREGNCKREHKEIGIHAIRGGSIVGEHDVIFAGQGEVIELKHTAQSRDVFAIGALNACLFMGIKDIKPGLYDMNDVIKASL</sequence>
<dbReference type="RefSeq" id="WP_343764393.1">
    <property type="nucleotide sequence ID" value="NZ_BAAACG010000019.1"/>
</dbReference>
<feature type="active site" description="Proton donor/acceptor" evidence="9">
    <location>
        <position position="141"/>
    </location>
</feature>
<accession>A0ABN1JWJ8</accession>
<feature type="binding site" evidence="9">
    <location>
        <begin position="8"/>
        <end position="13"/>
    </location>
    <ligand>
        <name>NAD(+)</name>
        <dbReference type="ChEBI" id="CHEBI:57540"/>
    </ligand>
</feature>
<evidence type="ECO:0000256" key="6">
    <source>
        <dbReference type="ARBA" id="ARBA00023002"/>
    </source>
</evidence>
<evidence type="ECO:0000256" key="4">
    <source>
        <dbReference type="ARBA" id="ARBA00022857"/>
    </source>
</evidence>
<keyword evidence="7 9" id="KW-0520">NAD</keyword>
<dbReference type="Gene3D" id="3.30.360.10">
    <property type="entry name" value="Dihydrodipicolinate Reductase, domain 2"/>
    <property type="match status" value="1"/>
</dbReference>
<keyword evidence="6 9" id="KW-0560">Oxidoreductase</keyword>
<evidence type="ECO:0000313" key="14">
    <source>
        <dbReference type="Proteomes" id="UP001501510"/>
    </source>
</evidence>
<dbReference type="HAMAP" id="MF_00102">
    <property type="entry name" value="DapB"/>
    <property type="match status" value="1"/>
</dbReference>
<dbReference type="NCBIfam" id="TIGR00036">
    <property type="entry name" value="dapB"/>
    <property type="match status" value="1"/>
</dbReference>
<comment type="caution">
    <text evidence="13">The sequence shown here is derived from an EMBL/GenBank/DDBJ whole genome shotgun (WGS) entry which is preliminary data.</text>
</comment>
<keyword evidence="3 9" id="KW-0028">Amino-acid biosynthesis</keyword>
<comment type="similarity">
    <text evidence="1 9">Belongs to the DapB family.</text>
</comment>
<feature type="binding site" evidence="9">
    <location>
        <begin position="84"/>
        <end position="86"/>
    </location>
    <ligand>
        <name>NAD(+)</name>
        <dbReference type="ChEBI" id="CHEBI:57540"/>
    </ligand>
</feature>
<dbReference type="Proteomes" id="UP001501510">
    <property type="component" value="Unassembled WGS sequence"/>
</dbReference>
<evidence type="ECO:0000259" key="12">
    <source>
        <dbReference type="Pfam" id="PF05173"/>
    </source>
</evidence>
<dbReference type="InterPro" id="IPR023940">
    <property type="entry name" value="DHDPR_bac"/>
</dbReference>
<evidence type="ECO:0000256" key="9">
    <source>
        <dbReference type="HAMAP-Rule" id="MF_00102"/>
    </source>
</evidence>
<reference evidence="13 14" key="1">
    <citation type="journal article" date="2019" name="Int. J. Syst. Evol. Microbiol.">
        <title>The Global Catalogue of Microorganisms (GCM) 10K type strain sequencing project: providing services to taxonomists for standard genome sequencing and annotation.</title>
        <authorList>
            <consortium name="The Broad Institute Genomics Platform"/>
            <consortium name="The Broad Institute Genome Sequencing Center for Infectious Disease"/>
            <person name="Wu L."/>
            <person name="Ma J."/>
        </authorList>
    </citation>
    <scope>NUCLEOTIDE SEQUENCE [LARGE SCALE GENOMIC DNA]</scope>
    <source>
        <strain evidence="13 14">JCM 1407</strain>
    </source>
</reference>
<gene>
    <name evidence="13" type="primary">dapB_2</name>
    <name evidence="9" type="synonym">dapB</name>
    <name evidence="13" type="ORF">GCM10008906_38010</name>
</gene>
<dbReference type="Gene3D" id="3.40.50.720">
    <property type="entry name" value="NAD(P)-binding Rossmann-like Domain"/>
    <property type="match status" value="1"/>
</dbReference>
<comment type="catalytic activity">
    <reaction evidence="9">
        <text>(S)-2,3,4,5-tetrahydrodipicolinate + NADP(+) + H2O = (2S,4S)-4-hydroxy-2,3,4,5-tetrahydrodipicolinate + NADPH + H(+)</text>
        <dbReference type="Rhea" id="RHEA:35331"/>
        <dbReference type="ChEBI" id="CHEBI:15377"/>
        <dbReference type="ChEBI" id="CHEBI:15378"/>
        <dbReference type="ChEBI" id="CHEBI:16845"/>
        <dbReference type="ChEBI" id="CHEBI:57783"/>
        <dbReference type="ChEBI" id="CHEBI:58349"/>
        <dbReference type="ChEBI" id="CHEBI:67139"/>
        <dbReference type="EC" id="1.17.1.8"/>
    </reaction>
</comment>
<feature type="domain" description="Dihydrodipicolinate reductase C-terminal" evidence="12">
    <location>
        <begin position="114"/>
        <end position="249"/>
    </location>
</feature>
<evidence type="ECO:0000256" key="5">
    <source>
        <dbReference type="ARBA" id="ARBA00022915"/>
    </source>
</evidence>
<comment type="function">
    <text evidence="9">Catalyzes the conversion of 4-hydroxy-tetrahydrodipicolinate (HTPA) to tetrahydrodipicolinate.</text>
</comment>
<feature type="domain" description="Dihydrodipicolinate reductase N-terminal" evidence="11">
    <location>
        <begin position="3"/>
        <end position="111"/>
    </location>
</feature>
<evidence type="ECO:0000313" key="13">
    <source>
        <dbReference type="EMBL" id="GAA0748100.1"/>
    </source>
</evidence>
<organism evidence="13 14">
    <name type="scientific">Clostridium oceanicum</name>
    <dbReference type="NCBI Taxonomy" id="1543"/>
    <lineage>
        <taxon>Bacteria</taxon>
        <taxon>Bacillati</taxon>
        <taxon>Bacillota</taxon>
        <taxon>Clostridia</taxon>
        <taxon>Eubacteriales</taxon>
        <taxon>Clostridiaceae</taxon>
        <taxon>Clostridium</taxon>
    </lineage>
</organism>
<keyword evidence="2 9" id="KW-0963">Cytoplasm</keyword>
<comment type="caution">
    <text evidence="9">Was originally thought to be a dihydrodipicolinate reductase (DHDPR), catalyzing the conversion of dihydrodipicolinate to tetrahydrodipicolinate. However, it was shown in E.coli that the substrate of the enzymatic reaction is not dihydrodipicolinate (DHDP) but in fact (2S,4S)-4-hydroxy-2,3,4,5-tetrahydrodipicolinic acid (HTPA), the product released by the DapA-catalyzed reaction.</text>
</comment>
<comment type="pathway">
    <text evidence="9">Amino-acid biosynthesis; L-lysine biosynthesis via DAP pathway; (S)-tetrahydrodipicolinate from L-aspartate: step 4/4.</text>
</comment>
<comment type="subcellular location">
    <subcellularLocation>
        <location evidence="9">Cytoplasm</location>
    </subcellularLocation>
</comment>
<comment type="catalytic activity">
    <reaction evidence="9">
        <text>(S)-2,3,4,5-tetrahydrodipicolinate + NAD(+) + H2O = (2S,4S)-4-hydroxy-2,3,4,5-tetrahydrodipicolinate + NADH + H(+)</text>
        <dbReference type="Rhea" id="RHEA:35323"/>
        <dbReference type="ChEBI" id="CHEBI:15377"/>
        <dbReference type="ChEBI" id="CHEBI:15378"/>
        <dbReference type="ChEBI" id="CHEBI:16845"/>
        <dbReference type="ChEBI" id="CHEBI:57540"/>
        <dbReference type="ChEBI" id="CHEBI:57945"/>
        <dbReference type="ChEBI" id="CHEBI:67139"/>
        <dbReference type="EC" id="1.17.1.8"/>
    </reaction>
</comment>
<dbReference type="InterPro" id="IPR000846">
    <property type="entry name" value="DapB_N"/>
</dbReference>
<proteinExistence type="inferred from homology"/>
<dbReference type="PIRSF" id="PIRSF000161">
    <property type="entry name" value="DHPR"/>
    <property type="match status" value="1"/>
</dbReference>